<dbReference type="EMBL" id="KZ293436">
    <property type="protein sequence ID" value="PBK67378.1"/>
    <property type="molecule type" value="Genomic_DNA"/>
</dbReference>
<reference evidence="2" key="1">
    <citation type="journal article" date="2017" name="Nat. Ecol. Evol.">
        <title>Genome expansion and lineage-specific genetic innovations in the forest pathogenic fungi Armillaria.</title>
        <authorList>
            <person name="Sipos G."/>
            <person name="Prasanna A.N."/>
            <person name="Walter M.C."/>
            <person name="O'Connor E."/>
            <person name="Balint B."/>
            <person name="Krizsan K."/>
            <person name="Kiss B."/>
            <person name="Hess J."/>
            <person name="Varga T."/>
            <person name="Slot J."/>
            <person name="Riley R."/>
            <person name="Boka B."/>
            <person name="Rigling D."/>
            <person name="Barry K."/>
            <person name="Lee J."/>
            <person name="Mihaltcheva S."/>
            <person name="LaButti K."/>
            <person name="Lipzen A."/>
            <person name="Waldron R."/>
            <person name="Moloney N.M."/>
            <person name="Sperisen C."/>
            <person name="Kredics L."/>
            <person name="Vagvoelgyi C."/>
            <person name="Patrignani A."/>
            <person name="Fitzpatrick D."/>
            <person name="Nagy I."/>
            <person name="Doyle S."/>
            <person name="Anderson J.B."/>
            <person name="Grigoriev I.V."/>
            <person name="Gueldener U."/>
            <person name="Muensterkoetter M."/>
            <person name="Nagy L.G."/>
        </authorList>
    </citation>
    <scope>NUCLEOTIDE SEQUENCE [LARGE SCALE GENOMIC DNA]</scope>
    <source>
        <strain evidence="2">28-4</strain>
    </source>
</reference>
<accession>A0A2H3BMW7</accession>
<keyword evidence="2" id="KW-1185">Reference proteome</keyword>
<sequence length="117" mass="13207">MSYTWFLSLYMYPAQLRSLPRQADFSPSRQALLSAVTKFTGQALSRSPPSITLPELQTIMDCKSLLVKNCSRRALALPELRLGGWDRAWSSWKTVAFVTNNATKSRRDYKTNLTSSG</sequence>
<evidence type="ECO:0000313" key="2">
    <source>
        <dbReference type="Proteomes" id="UP000218334"/>
    </source>
</evidence>
<gene>
    <name evidence="1" type="ORF">ARMSODRAFT_1085923</name>
</gene>
<name>A0A2H3BMW7_9AGAR</name>
<dbReference type="Proteomes" id="UP000218334">
    <property type="component" value="Unassembled WGS sequence"/>
</dbReference>
<protein>
    <submittedName>
        <fullName evidence="1">Uncharacterized protein</fullName>
    </submittedName>
</protein>
<dbReference type="STRING" id="1076256.A0A2H3BMW7"/>
<dbReference type="AlphaFoldDB" id="A0A2H3BMW7"/>
<evidence type="ECO:0000313" key="1">
    <source>
        <dbReference type="EMBL" id="PBK67378.1"/>
    </source>
</evidence>
<organism evidence="1 2">
    <name type="scientific">Armillaria solidipes</name>
    <dbReference type="NCBI Taxonomy" id="1076256"/>
    <lineage>
        <taxon>Eukaryota</taxon>
        <taxon>Fungi</taxon>
        <taxon>Dikarya</taxon>
        <taxon>Basidiomycota</taxon>
        <taxon>Agaricomycotina</taxon>
        <taxon>Agaricomycetes</taxon>
        <taxon>Agaricomycetidae</taxon>
        <taxon>Agaricales</taxon>
        <taxon>Marasmiineae</taxon>
        <taxon>Physalacriaceae</taxon>
        <taxon>Armillaria</taxon>
    </lineage>
</organism>
<proteinExistence type="predicted"/>